<accession>A2FYL1</accession>
<dbReference type="EMBL" id="DS114146">
    <property type="protein sequence ID" value="EAX90015.1"/>
    <property type="molecule type" value="Genomic_DNA"/>
</dbReference>
<evidence type="ECO:0000256" key="1">
    <source>
        <dbReference type="SAM" id="MobiDB-lite"/>
    </source>
</evidence>
<feature type="region of interest" description="Disordered" evidence="1">
    <location>
        <begin position="46"/>
        <end position="313"/>
    </location>
</feature>
<reference evidence="2" key="1">
    <citation type="submission" date="2006-10" db="EMBL/GenBank/DDBJ databases">
        <authorList>
            <person name="Amadeo P."/>
            <person name="Zhao Q."/>
            <person name="Wortman J."/>
            <person name="Fraser-Liggett C."/>
            <person name="Carlton J."/>
        </authorList>
    </citation>
    <scope>NUCLEOTIDE SEQUENCE</scope>
    <source>
        <strain evidence="2">G3</strain>
    </source>
</reference>
<feature type="compositionally biased region" description="Basic and acidic residues" evidence="1">
    <location>
        <begin position="58"/>
        <end position="99"/>
    </location>
</feature>
<feature type="compositionally biased region" description="Basic and acidic residues" evidence="1">
    <location>
        <begin position="281"/>
        <end position="290"/>
    </location>
</feature>
<reference evidence="2" key="2">
    <citation type="journal article" date="2007" name="Science">
        <title>Draft genome sequence of the sexually transmitted pathogen Trichomonas vaginalis.</title>
        <authorList>
            <person name="Carlton J.M."/>
            <person name="Hirt R.P."/>
            <person name="Silva J.C."/>
            <person name="Delcher A.L."/>
            <person name="Schatz M."/>
            <person name="Zhao Q."/>
            <person name="Wortman J.R."/>
            <person name="Bidwell S.L."/>
            <person name="Alsmark U.C.M."/>
            <person name="Besteiro S."/>
            <person name="Sicheritz-Ponten T."/>
            <person name="Noel C.J."/>
            <person name="Dacks J.B."/>
            <person name="Foster P.G."/>
            <person name="Simillion C."/>
            <person name="Van de Peer Y."/>
            <person name="Miranda-Saavedra D."/>
            <person name="Barton G.J."/>
            <person name="Westrop G.D."/>
            <person name="Mueller S."/>
            <person name="Dessi D."/>
            <person name="Fiori P.L."/>
            <person name="Ren Q."/>
            <person name="Paulsen I."/>
            <person name="Zhang H."/>
            <person name="Bastida-Corcuera F.D."/>
            <person name="Simoes-Barbosa A."/>
            <person name="Brown M.T."/>
            <person name="Hayes R.D."/>
            <person name="Mukherjee M."/>
            <person name="Okumura C.Y."/>
            <person name="Schneider R."/>
            <person name="Smith A.J."/>
            <person name="Vanacova S."/>
            <person name="Villalvazo M."/>
            <person name="Haas B.J."/>
            <person name="Pertea M."/>
            <person name="Feldblyum T.V."/>
            <person name="Utterback T.R."/>
            <person name="Shu C.L."/>
            <person name="Osoegawa K."/>
            <person name="de Jong P.J."/>
            <person name="Hrdy I."/>
            <person name="Horvathova L."/>
            <person name="Zubacova Z."/>
            <person name="Dolezal P."/>
            <person name="Malik S.B."/>
            <person name="Logsdon J.M. Jr."/>
            <person name="Henze K."/>
            <person name="Gupta A."/>
            <person name="Wang C.C."/>
            <person name="Dunne R.L."/>
            <person name="Upcroft J.A."/>
            <person name="Upcroft P."/>
            <person name="White O."/>
            <person name="Salzberg S.L."/>
            <person name="Tang P."/>
            <person name="Chiu C.-H."/>
            <person name="Lee Y.-S."/>
            <person name="Embley T.M."/>
            <person name="Coombs G.H."/>
            <person name="Mottram J.C."/>
            <person name="Tachezy J."/>
            <person name="Fraser-Liggett C.M."/>
            <person name="Johnson P.J."/>
        </authorList>
    </citation>
    <scope>NUCLEOTIDE SEQUENCE [LARGE SCALE GENOMIC DNA]</scope>
    <source>
        <strain evidence="2">G3</strain>
    </source>
</reference>
<sequence length="357" mass="38607">MEHLARAEEALSSLKLLIHLYQEGLPLDGSSVSEEESHISTISYVSNEKSGMSPSTKESIKSIDETDKKLRISQEKRANKLKEKTSKSSSPKAEKESGSRKSPLKYNGPETKPNIKANYSPEASGNSTLSAYSNSKGGVASSQAVGGEFSSDNIIAQDDHLPPYNPDIDALDSDEFNERIRRIANSNSSSPKTDNTLSSPSKSAQATPQSNKSQNESHPSKNNSVTPKNDGSKGQQDSIMEEEESKADLEALKAQLNLSSGSSEAAEDPKGTLMNVSPKAENLRPGHWSEIEEDSDSPAENGNSSELHRLDIPVDEEESDFVLQLNSEGSSVINEPIVLEIPKGLSEEESNFSVEDL</sequence>
<evidence type="ECO:0000313" key="3">
    <source>
        <dbReference type="Proteomes" id="UP000001542"/>
    </source>
</evidence>
<evidence type="ECO:0000313" key="2">
    <source>
        <dbReference type="EMBL" id="EAX90015.1"/>
    </source>
</evidence>
<dbReference type="VEuPathDB" id="TrichDB:TVAGG3_0362890"/>
<proteinExistence type="predicted"/>
<dbReference type="VEuPathDB" id="TrichDB:TVAG_300330"/>
<dbReference type="AlphaFoldDB" id="A2FYL1"/>
<gene>
    <name evidence="2" type="ORF">TVAG_300330</name>
</gene>
<dbReference type="RefSeq" id="XP_001302945.1">
    <property type="nucleotide sequence ID" value="XM_001302944.1"/>
</dbReference>
<dbReference type="KEGG" id="tva:4747693"/>
<keyword evidence="3" id="KW-1185">Reference proteome</keyword>
<feature type="compositionally biased region" description="Polar residues" evidence="1">
    <location>
        <begin position="121"/>
        <end position="154"/>
    </location>
</feature>
<dbReference type="InParanoid" id="A2FYL1"/>
<feature type="compositionally biased region" description="Polar residues" evidence="1">
    <location>
        <begin position="46"/>
        <end position="57"/>
    </location>
</feature>
<organism evidence="2 3">
    <name type="scientific">Trichomonas vaginalis (strain ATCC PRA-98 / G3)</name>
    <dbReference type="NCBI Taxonomy" id="412133"/>
    <lineage>
        <taxon>Eukaryota</taxon>
        <taxon>Metamonada</taxon>
        <taxon>Parabasalia</taxon>
        <taxon>Trichomonadida</taxon>
        <taxon>Trichomonadidae</taxon>
        <taxon>Trichomonas</taxon>
    </lineage>
</organism>
<protein>
    <submittedName>
        <fullName evidence="2">Uncharacterized protein</fullName>
    </submittedName>
</protein>
<dbReference type="Proteomes" id="UP000001542">
    <property type="component" value="Unassembled WGS sequence"/>
</dbReference>
<name>A2FYL1_TRIV3</name>
<feature type="compositionally biased region" description="Polar residues" evidence="1">
    <location>
        <begin position="191"/>
        <end position="238"/>
    </location>
</feature>